<feature type="transmembrane region" description="Helical" evidence="8">
    <location>
        <begin position="217"/>
        <end position="238"/>
    </location>
</feature>
<sequence length="504" mass="58906">MRETKLINLNRFFDGKVLWLSIMAIALFVRFFYLDALSLRLDEAQSVWQASHSLEFIKTYMLKNVHLPLHNSLLHMWLRIFGSSEISVRVMSAIPGLLTVPALYLLSKEIIGRKRSLLTMLFGALSPIWVWYSREIRMYTLLIFITTLSYLFFIKILKYNRPRYYVWYTAVNIIGIYTHYFFSLVLLVQALFFLISFLDRKIKWSSDDVYDKRKQLLGLSLCAITVMGTFAPWLYMLYSSYGSGTLAPVLARPTTFNVILSYFEFTSGFLPDVLTSLAISFWPVIILFGFVFLTKRQNPFSPGILLALMGATLPVFIIYFASVLIKPMYLTRYLITVTPMYYILLAWYFTEIQGKLRVILTTIFISTLLLSLYLQATHPDNPVRENYREAVAYLNENTNSRDIIILAPPYTIYPFQYYYEGTAKVSTMPIWDKKKGGIPEFNEDRMANDVKSLQATHKRMFLLLTTNLENSDKVKAYFDEHYTKLDKIKFSKDVWLEVYQAEYQ</sequence>
<feature type="transmembrane region" description="Helical" evidence="8">
    <location>
        <begin position="356"/>
        <end position="374"/>
    </location>
</feature>
<evidence type="ECO:0000256" key="5">
    <source>
        <dbReference type="ARBA" id="ARBA00022692"/>
    </source>
</evidence>
<keyword evidence="3" id="KW-0328">Glycosyltransferase</keyword>
<feature type="transmembrane region" description="Helical" evidence="8">
    <location>
        <begin position="86"/>
        <end position="105"/>
    </location>
</feature>
<organism evidence="10 11">
    <name type="scientific">candidate division WWE3 bacterium</name>
    <dbReference type="NCBI Taxonomy" id="2053526"/>
    <lineage>
        <taxon>Bacteria</taxon>
        <taxon>Katanobacteria</taxon>
    </lineage>
</organism>
<dbReference type="PANTHER" id="PTHR33908">
    <property type="entry name" value="MANNOSYLTRANSFERASE YKCB-RELATED"/>
    <property type="match status" value="1"/>
</dbReference>
<gene>
    <name evidence="10" type="ORF">C4561_00140</name>
</gene>
<keyword evidence="6 8" id="KW-1133">Transmembrane helix</keyword>
<evidence type="ECO:0000256" key="3">
    <source>
        <dbReference type="ARBA" id="ARBA00022676"/>
    </source>
</evidence>
<name>A0A3A4ZMZ9_UNCKA</name>
<evidence type="ECO:0000256" key="4">
    <source>
        <dbReference type="ARBA" id="ARBA00022679"/>
    </source>
</evidence>
<dbReference type="GO" id="GO:0005886">
    <property type="term" value="C:plasma membrane"/>
    <property type="evidence" value="ECO:0007669"/>
    <property type="project" value="UniProtKB-SubCell"/>
</dbReference>
<evidence type="ECO:0000256" key="7">
    <source>
        <dbReference type="ARBA" id="ARBA00023136"/>
    </source>
</evidence>
<evidence type="ECO:0000313" key="11">
    <source>
        <dbReference type="Proteomes" id="UP000265540"/>
    </source>
</evidence>
<dbReference type="EMBL" id="QZJF01000002">
    <property type="protein sequence ID" value="RJR28257.1"/>
    <property type="molecule type" value="Genomic_DNA"/>
</dbReference>
<feature type="transmembrane region" description="Helical" evidence="8">
    <location>
        <begin position="138"/>
        <end position="157"/>
    </location>
</feature>
<dbReference type="GO" id="GO:0009103">
    <property type="term" value="P:lipopolysaccharide biosynthetic process"/>
    <property type="evidence" value="ECO:0007669"/>
    <property type="project" value="UniProtKB-ARBA"/>
</dbReference>
<proteinExistence type="predicted"/>
<comment type="caution">
    <text evidence="10">The sequence shown here is derived from an EMBL/GenBank/DDBJ whole genome shotgun (WGS) entry which is preliminary data.</text>
</comment>
<dbReference type="PANTHER" id="PTHR33908:SF11">
    <property type="entry name" value="MEMBRANE PROTEIN"/>
    <property type="match status" value="1"/>
</dbReference>
<keyword evidence="5 8" id="KW-0812">Transmembrane</keyword>
<evidence type="ECO:0000256" key="6">
    <source>
        <dbReference type="ARBA" id="ARBA00022989"/>
    </source>
</evidence>
<evidence type="ECO:0000313" key="10">
    <source>
        <dbReference type="EMBL" id="RJR28257.1"/>
    </source>
</evidence>
<feature type="transmembrane region" description="Helical" evidence="8">
    <location>
        <begin position="269"/>
        <end position="293"/>
    </location>
</feature>
<feature type="transmembrane region" description="Helical" evidence="8">
    <location>
        <begin position="305"/>
        <end position="325"/>
    </location>
</feature>
<dbReference type="AlphaFoldDB" id="A0A3A4ZMZ9"/>
<dbReference type="InterPro" id="IPR038731">
    <property type="entry name" value="RgtA/B/C-like"/>
</dbReference>
<dbReference type="Pfam" id="PF13231">
    <property type="entry name" value="PMT_2"/>
    <property type="match status" value="1"/>
</dbReference>
<evidence type="ECO:0000256" key="2">
    <source>
        <dbReference type="ARBA" id="ARBA00022475"/>
    </source>
</evidence>
<comment type="subcellular location">
    <subcellularLocation>
        <location evidence="1">Cell membrane</location>
        <topology evidence="1">Multi-pass membrane protein</topology>
    </subcellularLocation>
</comment>
<feature type="transmembrane region" description="Helical" evidence="8">
    <location>
        <begin position="331"/>
        <end position="349"/>
    </location>
</feature>
<feature type="transmembrane region" description="Helical" evidence="8">
    <location>
        <begin position="12"/>
        <end position="33"/>
    </location>
</feature>
<dbReference type="Proteomes" id="UP000265540">
    <property type="component" value="Unassembled WGS sequence"/>
</dbReference>
<accession>A0A3A4ZMZ9</accession>
<keyword evidence="4" id="KW-0808">Transferase</keyword>
<feature type="domain" description="Glycosyltransferase RgtA/B/C/D-like" evidence="9">
    <location>
        <begin position="68"/>
        <end position="202"/>
    </location>
</feature>
<dbReference type="GO" id="GO:0016763">
    <property type="term" value="F:pentosyltransferase activity"/>
    <property type="evidence" value="ECO:0007669"/>
    <property type="project" value="TreeGrafter"/>
</dbReference>
<protein>
    <recommendedName>
        <fullName evidence="9">Glycosyltransferase RgtA/B/C/D-like domain-containing protein</fullName>
    </recommendedName>
</protein>
<reference evidence="10 11" key="1">
    <citation type="journal article" date="2017" name="ISME J.">
        <title>Energy and carbon metabolisms in a deep terrestrial subsurface fluid microbial community.</title>
        <authorList>
            <person name="Momper L."/>
            <person name="Jungbluth S.P."/>
            <person name="Lee M.D."/>
            <person name="Amend J.P."/>
        </authorList>
    </citation>
    <scope>NUCLEOTIDE SEQUENCE [LARGE SCALE GENOMIC DNA]</scope>
    <source>
        <strain evidence="10">SURF_46</strain>
    </source>
</reference>
<feature type="transmembrane region" description="Helical" evidence="8">
    <location>
        <begin position="164"/>
        <end position="197"/>
    </location>
</feature>
<dbReference type="InterPro" id="IPR050297">
    <property type="entry name" value="LipidA_mod_glycosyltrf_83"/>
</dbReference>
<evidence type="ECO:0000259" key="9">
    <source>
        <dbReference type="Pfam" id="PF13231"/>
    </source>
</evidence>
<evidence type="ECO:0000256" key="1">
    <source>
        <dbReference type="ARBA" id="ARBA00004651"/>
    </source>
</evidence>
<keyword evidence="7 8" id="KW-0472">Membrane</keyword>
<keyword evidence="2" id="KW-1003">Cell membrane</keyword>
<evidence type="ECO:0000256" key="8">
    <source>
        <dbReference type="SAM" id="Phobius"/>
    </source>
</evidence>